<evidence type="ECO:0000256" key="2">
    <source>
        <dbReference type="ARBA" id="ARBA00022801"/>
    </source>
</evidence>
<protein>
    <submittedName>
        <fullName evidence="4">Peptidase S13</fullName>
    </submittedName>
</protein>
<dbReference type="Pfam" id="PF02113">
    <property type="entry name" value="Peptidase_S13"/>
    <property type="match status" value="2"/>
</dbReference>
<sequence length="960" mass="104445">MNHLFVRRMLPWLLLLLLVLQVAAVPAFAQGETTPVSSLSANVEKYLSDLQKNQESMGLYAGIAVYDLTDKKYVYTHNEKRNYIPASNIKLFTTISALDRLGPGYQWKTEVYIDGKVNPGGILQGNLLLKGYGDPSLSPEDLQELATAIKAQGIKQVNGDLLLDESYFDDTRLGTSWMWDDEPYGYSAQLSALAVHKNFATVTTKPGLKTGDTAKLKIEPANTTLTLTNKVKTVDGSDTVITVERPRGKNEIILSGTIGVKSSDYQEDVTMEDPALFVGDVWKQKVTEAGIELKPKTEVKKTIVKTGVPLHTHLSKPLSEVMVELNKESDNFYAEMLLKTLGATQKGQGSFEAGTEVVADVLKRAGIESGYAQVDGSGLSRFDLITAEQMVKLLVFLQDQDYREVLEATLPIAGVDGTLKSRLKGTAAEKNVIAKTGSMGGVNSLSGFVTAKNGHKLAFSIIVNGIYKSKYARELQDFIAIQLATYPENLFPAGYTPEQLQTYQLSGLIDPILDKPEADGLTTGIIVKTLGGEVLYEHDADSLLTPASNLKLLTTAAAFNQLGTEYTFKTELYGDTPIAQNGVQNGNMYVKGYGDPTLHTEDALQVQDGVSIEQIAAWLKEQGLKRVNGNLVLDESYFDQQRLGLGWAWDDESYYYNPTLGALALNRGTVMVEYEPAKKAGDRVKWNLLPKTSYVQIINEAQTVEAGQENTFAIQRNRGTNTIRLTGNLPVDQEGDYERVPVEEPAKYAGAVLKEALVKEGVSFAPKSSITIGNVPVSAVKWNEFTSLPLRDIVNYLNKRSDNFYAEMLLKTLGGVKKGEGSASAGAEVVQDDIASMGGNTNFDMIDGSGLTRYNLISARHIASALEGMTKSGAFAAFDESLPIAGVDGTLKNRLKETPAENNLHGKTGSMTGVNSLSGYITTKSGEKLVFSIIVNGYAIDSEVMTDLQDEIATILASME</sequence>
<dbReference type="InterPro" id="IPR012338">
    <property type="entry name" value="Beta-lactam/transpept-like"/>
</dbReference>
<dbReference type="Gene3D" id="3.40.710.10">
    <property type="entry name" value="DD-peptidase/beta-lactamase superfamily"/>
    <property type="match status" value="3"/>
</dbReference>
<comment type="caution">
    <text evidence="4">The sequence shown here is derived from an EMBL/GenBank/DDBJ whole genome shotgun (WGS) entry which is preliminary data.</text>
</comment>
<dbReference type="SUPFAM" id="SSF56601">
    <property type="entry name" value="beta-lactamase/transpeptidase-like"/>
    <property type="match status" value="2"/>
</dbReference>
<keyword evidence="5" id="KW-1185">Reference proteome</keyword>
<evidence type="ECO:0000256" key="1">
    <source>
        <dbReference type="ARBA" id="ARBA00006096"/>
    </source>
</evidence>
<keyword evidence="2" id="KW-0378">Hydrolase</keyword>
<dbReference type="Gene3D" id="3.50.80.20">
    <property type="entry name" value="D-Ala-D-Ala carboxypeptidase C, peptidase S13"/>
    <property type="match status" value="2"/>
</dbReference>
<proteinExistence type="inferred from homology"/>
<dbReference type="Proteomes" id="UP000051063">
    <property type="component" value="Unassembled WGS sequence"/>
</dbReference>
<gene>
    <name evidence="4" type="ORF">AN963_09550</name>
</gene>
<dbReference type="InterPro" id="IPR000667">
    <property type="entry name" value="Peptidase_S13"/>
</dbReference>
<dbReference type="PRINTS" id="PR00922">
    <property type="entry name" value="DADACBPTASE3"/>
</dbReference>
<dbReference type="NCBIfam" id="TIGR00666">
    <property type="entry name" value="PBP4"/>
    <property type="match status" value="2"/>
</dbReference>
<name>A0ABR5NED1_BRECH</name>
<evidence type="ECO:0000313" key="4">
    <source>
        <dbReference type="EMBL" id="KQL49911.1"/>
    </source>
</evidence>
<reference evidence="4 5" key="1">
    <citation type="submission" date="2015-09" db="EMBL/GenBank/DDBJ databases">
        <title>Genome sequencing project for genomic taxonomy and phylogenomics of Bacillus-like bacteria.</title>
        <authorList>
            <person name="Liu B."/>
            <person name="Wang J."/>
            <person name="Zhu Y."/>
            <person name="Liu G."/>
            <person name="Chen Q."/>
            <person name="Chen Z."/>
            <person name="Lan J."/>
            <person name="Che J."/>
            <person name="Ge C."/>
            <person name="Shi H."/>
            <person name="Pan Z."/>
            <person name="Liu X."/>
        </authorList>
    </citation>
    <scope>NUCLEOTIDE SEQUENCE [LARGE SCALE GENOMIC DNA]</scope>
    <source>
        <strain evidence="4 5">DSM 8552</strain>
    </source>
</reference>
<dbReference type="PANTHER" id="PTHR30023">
    <property type="entry name" value="D-ALANYL-D-ALANINE CARBOXYPEPTIDASE"/>
    <property type="match status" value="1"/>
</dbReference>
<dbReference type="PANTHER" id="PTHR30023:SF0">
    <property type="entry name" value="PENICILLIN-SENSITIVE CARBOXYPEPTIDASE A"/>
    <property type="match status" value="1"/>
</dbReference>
<accession>A0ABR5NED1</accession>
<dbReference type="RefSeq" id="WP_055744237.1">
    <property type="nucleotide sequence ID" value="NZ_LJJB01000007.1"/>
</dbReference>
<organism evidence="4 5">
    <name type="scientific">Brevibacillus choshinensis</name>
    <dbReference type="NCBI Taxonomy" id="54911"/>
    <lineage>
        <taxon>Bacteria</taxon>
        <taxon>Bacillati</taxon>
        <taxon>Bacillota</taxon>
        <taxon>Bacilli</taxon>
        <taxon>Bacillales</taxon>
        <taxon>Paenibacillaceae</taxon>
        <taxon>Brevibacillus</taxon>
    </lineage>
</organism>
<feature type="chain" id="PRO_5045124758" evidence="3">
    <location>
        <begin position="30"/>
        <end position="960"/>
    </location>
</feature>
<keyword evidence="3" id="KW-0732">Signal</keyword>
<dbReference type="EMBL" id="LJJB01000007">
    <property type="protein sequence ID" value="KQL49911.1"/>
    <property type="molecule type" value="Genomic_DNA"/>
</dbReference>
<evidence type="ECO:0000313" key="5">
    <source>
        <dbReference type="Proteomes" id="UP000051063"/>
    </source>
</evidence>
<feature type="signal peptide" evidence="3">
    <location>
        <begin position="1"/>
        <end position="29"/>
    </location>
</feature>
<comment type="similarity">
    <text evidence="1">Belongs to the peptidase S13 family.</text>
</comment>
<evidence type="ECO:0000256" key="3">
    <source>
        <dbReference type="SAM" id="SignalP"/>
    </source>
</evidence>